<comment type="similarity">
    <text evidence="2">Belongs to the Mediator complex subunit 12 family.</text>
</comment>
<dbReference type="EMBL" id="JAUCMV010000004">
    <property type="protein sequence ID" value="KAK0405667.1"/>
    <property type="molecule type" value="Genomic_DNA"/>
</dbReference>
<keyword evidence="7" id="KW-0539">Nucleus</keyword>
<dbReference type="GO" id="GO:0006357">
    <property type="term" value="P:regulation of transcription by RNA polymerase II"/>
    <property type="evidence" value="ECO:0007669"/>
    <property type="project" value="InterPro"/>
</dbReference>
<evidence type="ECO:0000256" key="6">
    <source>
        <dbReference type="ARBA" id="ARBA00023163"/>
    </source>
</evidence>
<dbReference type="PANTHER" id="PTHR46567">
    <property type="entry name" value="MEDIATOR OF RNA POLYMERASE II TRANSCRIPTION SUBUNIT 12"/>
    <property type="match status" value="1"/>
</dbReference>
<name>A0AA39HGY4_9BILA</name>
<evidence type="ECO:0000256" key="8">
    <source>
        <dbReference type="SAM" id="MobiDB-lite"/>
    </source>
</evidence>
<keyword evidence="9" id="KW-0812">Transmembrane</keyword>
<feature type="region of interest" description="Disordered" evidence="8">
    <location>
        <begin position="1609"/>
        <end position="1651"/>
    </location>
</feature>
<evidence type="ECO:0000256" key="2">
    <source>
        <dbReference type="ARBA" id="ARBA00010289"/>
    </source>
</evidence>
<protein>
    <recommendedName>
        <fullName evidence="10">Mediator complex subunit Med12 domain-containing protein</fullName>
    </recommendedName>
</protein>
<accession>A0AA39HGY4</accession>
<keyword evidence="5" id="KW-0010">Activator</keyword>
<evidence type="ECO:0000313" key="11">
    <source>
        <dbReference type="EMBL" id="KAK0405667.1"/>
    </source>
</evidence>
<reference evidence="11" key="1">
    <citation type="submission" date="2023-06" db="EMBL/GenBank/DDBJ databases">
        <title>Genomic analysis of the entomopathogenic nematode Steinernema hermaphroditum.</title>
        <authorList>
            <person name="Schwarz E.M."/>
            <person name="Heppert J.K."/>
            <person name="Baniya A."/>
            <person name="Schwartz H.T."/>
            <person name="Tan C.-H."/>
            <person name="Antoshechkin I."/>
            <person name="Sternberg P.W."/>
            <person name="Goodrich-Blair H."/>
            <person name="Dillman A.R."/>
        </authorList>
    </citation>
    <scope>NUCLEOTIDE SEQUENCE</scope>
    <source>
        <strain evidence="11">PS9179</strain>
        <tissue evidence="11">Whole animal</tissue>
    </source>
</reference>
<feature type="region of interest" description="Disordered" evidence="8">
    <location>
        <begin position="1929"/>
        <end position="1960"/>
    </location>
</feature>
<keyword evidence="6" id="KW-0804">Transcription</keyword>
<proteinExistence type="inferred from homology"/>
<sequence>MYKQLGVSSWHDAKQEKKPLNRSHRSSRAVPDVYPQEVRQEEDSMAPQRLKSGYIVNVPAYEQDSLYKTGKFDKFVEDGLLRCGKMVTQIMQTKNEHNTKAMSRQRSMNKDGTSNQQFIHNTSTQKTKERTQWFLDLAHLKSFMYLVRRPPYVKKKEECFDLLFDFRVPSHRACWFLKLHTVSHMSSSSSSKGKQKSSNEVVFPDQSTSICRAIGDTVVKLNEYTSADISKNIAFWNYMVHLFKHCVEDGLVDRQDFLMEMSEILHAQMSYPMDKPHAFRFLLQFFTQFIQIVTQNVILARRVAHIAATRLRMYKTEFDRSKRRKSESDTWYTDLLGCQHHRPILFQLTGIIHAVMVSCPQALTWNSFRVSSPQTLPNQLCGSPLDILPCTPDELPIPHGPSREGLLFVLKSKLAEIRQRSWAVKRHWALNSNDENTFTMTVERVLAIITALDTVDVTDAKGIIKAYVKVFGTSLTEKFEYQTAITIKVMLQWAVTAQRGESYRISVVIALLNMHLKRFRDSSFIGSNTRIQDVLMEYLSIESPEPGQPHFSDEYRYLMFLFYELQREGIFSHDKYVQDLIRTGDLVHAQPVMMKLRDGGGPPEDKENAEDKENGKEQRDDSLRPPVLQKAVEKVPKENSKTELIDDEPDYHILMSKNDNLSRHERFLIQLPIQQIERNRSDRNQRLIMLYGIGEDREQATVTQKRIADNIVKIWQKKVNLEIPDLSKTLTDVSSKENMQNKEVRFRRKPPENYIDCINTFKTQTYYDQHVIAAICADSFLEMFSDFLYKGGTMIPTSESLDVLFYLLEYCMNINEIISFSVELISLLIKCDREMIARQIPIIPGSASAQHGHVIAAYLSSHYQYFLMHSDASKVLRGLFELVEPQIRPKDKDGMSAWSRSIAVFMLTAKMDLTKANRGADLVEVGKFADLKSVFPSSEVPLSSPKYANGDRETAFTELMKDLKVRRFMNYHEFKKKLSILKQSSGAGISLVVAAYNAALDSGRRIEVLSDIATVVAHFAANTSLEADIYVVIDELCCSQQCKDKVLPMSSRLKTEDVEQLYAMAALTALLAAKHCISGHALIMRLLQGVFKPFTSSPIAGTDKLEHMYRGLLLGTFIISMLICGTDLPFCVDPIKQEKPQERMPADVRSIRTLFIRELSDTLMPLLSILFLVAEPDKGDDDRSNSRVAWYKAPQYTTSLQPILKAAIRAICEQDWVNQRVFALCEKGRVEMFAKLRSNAQGQKIIRLALRRRCERELKEELIYCTESTVKILVTKLFSTMNVWNMRAIIYDLRLMIKENEKIEKGQNQFAQNQMLHFYDNLTQTIAQACREFFLTLSPEKEGVYPEIKVGKGFQLNQVNPLWLIAPLMQTCPQPSLRSTSNHINVNSVQQKFLKEAQGMLNYQNDQNRTWLLSQKPFLNLLYTSLEGEDQLRDALVGSLLKQFSEIANRARDSNGLPFSKQFKNEREGLIVRLSLCGGMFESMLSMADAWALELFKLLFYEVISQDRDPLVYEMCYDMLNTLIVYTIVENHQNVDGEDPRSGSKYSPQDDQSNHSQSSALPNKYRGLMKKLSKEIADRTPSGMKELFKLLPIPKPMFDVPVVDAYGAPPASSSSKSSKSSSSSSQFASSQSGSNSSASVTHRSNTRYGVQYNGRREQMTTFDFIQGYFADQMPKHWKWSWFQTTKMDRTPIPNQKQILRMLYHTHYLEYARPAVLGLERPARADIFLTPPMTEEAPPTPHNAPTPHAPAPNQTNMHGPMSVGQPPSVPPMAMGMGQMMPPNTSGTAADPSQINPQNMVTPNSVPSSMPPSSMHSGFPGPAGPHGMSHPMQGPVGMPGPPHPEFGGMRPPFPGNPMGMMGNPQGMVGMGAMRGPHQQPVRAAVAAGARKRANASGPKNTSKRRKDSKTNVAAGMPDMQISGSSGYWPNANQGGFAGPQPGGYMGQPAPSGGPMESHGGQDSKAQLHEMLINRQKQAGANPGAQHSQNAFGSGGPGGAPHYPMMAQPDHQGGFTQNAGQTGQRQMAILGALTRSTSMRVFDPQDKKYRICCRSLHILVAARFLSLLFAVLLFAHFVNTLRSFGGYNSFHNWTLLLTGSIIFGTFLYGAFYEEKYFLIPFIFSQLLMLLVLIISLSLTASTVLMSVIYANQGYKFSDEERSDYVVAMSFMGILALVEIWLVTVGCKAFQYIRDRDASLEEPTAMPVGDFVIDKAVI</sequence>
<feature type="compositionally biased region" description="Low complexity" evidence="8">
    <location>
        <begin position="1770"/>
        <end position="1781"/>
    </location>
</feature>
<dbReference type="Proteomes" id="UP001175271">
    <property type="component" value="Unassembled WGS sequence"/>
</dbReference>
<evidence type="ECO:0000256" key="1">
    <source>
        <dbReference type="ARBA" id="ARBA00004123"/>
    </source>
</evidence>
<evidence type="ECO:0000256" key="3">
    <source>
        <dbReference type="ARBA" id="ARBA00022491"/>
    </source>
</evidence>
<feature type="compositionally biased region" description="Polar residues" evidence="8">
    <location>
        <begin position="1782"/>
        <end position="1800"/>
    </location>
</feature>
<feature type="compositionally biased region" description="Basic and acidic residues" evidence="8">
    <location>
        <begin position="595"/>
        <end position="623"/>
    </location>
</feature>
<feature type="region of interest" description="Disordered" evidence="8">
    <location>
        <begin position="96"/>
        <end position="123"/>
    </location>
</feature>
<feature type="region of interest" description="Disordered" evidence="8">
    <location>
        <begin position="1885"/>
        <end position="1917"/>
    </location>
</feature>
<evidence type="ECO:0000256" key="5">
    <source>
        <dbReference type="ARBA" id="ARBA00023159"/>
    </source>
</evidence>
<feature type="region of interest" description="Disordered" evidence="8">
    <location>
        <begin position="1974"/>
        <end position="2000"/>
    </location>
</feature>
<feature type="region of interest" description="Disordered" evidence="8">
    <location>
        <begin position="1535"/>
        <end position="1561"/>
    </location>
</feature>
<feature type="transmembrane region" description="Helical" evidence="9">
    <location>
        <begin position="2053"/>
        <end position="2075"/>
    </location>
</feature>
<keyword evidence="4" id="KW-0805">Transcription regulation</keyword>
<feature type="compositionally biased region" description="Pro residues" evidence="8">
    <location>
        <begin position="1737"/>
        <end position="1749"/>
    </location>
</feature>
<organism evidence="11 12">
    <name type="scientific">Steinernema hermaphroditum</name>
    <dbReference type="NCBI Taxonomy" id="289476"/>
    <lineage>
        <taxon>Eukaryota</taxon>
        <taxon>Metazoa</taxon>
        <taxon>Ecdysozoa</taxon>
        <taxon>Nematoda</taxon>
        <taxon>Chromadorea</taxon>
        <taxon>Rhabditida</taxon>
        <taxon>Tylenchina</taxon>
        <taxon>Panagrolaimomorpha</taxon>
        <taxon>Strongyloidoidea</taxon>
        <taxon>Steinernematidae</taxon>
        <taxon>Steinernema</taxon>
    </lineage>
</organism>
<evidence type="ECO:0000256" key="4">
    <source>
        <dbReference type="ARBA" id="ARBA00023015"/>
    </source>
</evidence>
<feature type="region of interest" description="Disordered" evidence="8">
    <location>
        <begin position="1731"/>
        <end position="1831"/>
    </location>
</feature>
<dbReference type="Pfam" id="PF12145">
    <property type="entry name" value="Med12-LCEWAV"/>
    <property type="match status" value="1"/>
</dbReference>
<dbReference type="Pfam" id="PF09497">
    <property type="entry name" value="Med12"/>
    <property type="match status" value="1"/>
</dbReference>
<evidence type="ECO:0000256" key="9">
    <source>
        <dbReference type="SAM" id="Phobius"/>
    </source>
</evidence>
<gene>
    <name evidence="11" type="ORF">QR680_018125</name>
</gene>
<feature type="region of interest" description="Disordered" evidence="8">
    <location>
        <begin position="1"/>
        <end position="45"/>
    </location>
</feature>
<feature type="compositionally biased region" description="Low complexity" evidence="8">
    <location>
        <begin position="1801"/>
        <end position="1818"/>
    </location>
</feature>
<feature type="transmembrane region" description="Helical" evidence="9">
    <location>
        <begin position="2114"/>
        <end position="2147"/>
    </location>
</feature>
<keyword evidence="3" id="KW-0678">Repressor</keyword>
<keyword evidence="9" id="KW-1133">Transmembrane helix</keyword>
<comment type="caution">
    <text evidence="11">The sequence shown here is derived from an EMBL/GenBank/DDBJ whole genome shotgun (WGS) entry which is preliminary data.</text>
</comment>
<dbReference type="PANTHER" id="PTHR46567:SF1">
    <property type="entry name" value="MEDIATOR OF RNA POLYMERASE II TRANSCRIPTION SUBUNIT 12"/>
    <property type="match status" value="1"/>
</dbReference>
<evidence type="ECO:0000259" key="10">
    <source>
        <dbReference type="SMART" id="SM01281"/>
    </source>
</evidence>
<feature type="compositionally biased region" description="Polar residues" evidence="8">
    <location>
        <begin position="100"/>
        <end position="123"/>
    </location>
</feature>
<dbReference type="GO" id="GO:0003712">
    <property type="term" value="F:transcription coregulator activity"/>
    <property type="evidence" value="ECO:0007669"/>
    <property type="project" value="InterPro"/>
</dbReference>
<evidence type="ECO:0000256" key="7">
    <source>
        <dbReference type="ARBA" id="ARBA00023242"/>
    </source>
</evidence>
<feature type="compositionally biased region" description="Polar residues" evidence="8">
    <location>
        <begin position="1974"/>
        <end position="1989"/>
    </location>
</feature>
<dbReference type="InterPro" id="IPR019035">
    <property type="entry name" value="Mediator_Med12"/>
</dbReference>
<dbReference type="InterPro" id="IPR021990">
    <property type="entry name" value="Mediator_Med12_LCEWAV"/>
</dbReference>
<feature type="transmembrane region" description="Helical" evidence="9">
    <location>
        <begin position="2159"/>
        <end position="2179"/>
    </location>
</feature>
<keyword evidence="12" id="KW-1185">Reference proteome</keyword>
<evidence type="ECO:0000313" key="12">
    <source>
        <dbReference type="Proteomes" id="UP001175271"/>
    </source>
</evidence>
<keyword evidence="9" id="KW-0472">Membrane</keyword>
<dbReference type="SMART" id="SM01281">
    <property type="entry name" value="Med12"/>
    <property type="match status" value="1"/>
</dbReference>
<dbReference type="GO" id="GO:0016592">
    <property type="term" value="C:mediator complex"/>
    <property type="evidence" value="ECO:0007669"/>
    <property type="project" value="InterPro"/>
</dbReference>
<feature type="compositionally biased region" description="Polar residues" evidence="8">
    <location>
        <begin position="1544"/>
        <end position="1561"/>
    </location>
</feature>
<feature type="region of interest" description="Disordered" evidence="8">
    <location>
        <begin position="594"/>
        <end position="628"/>
    </location>
</feature>
<feature type="compositionally biased region" description="Low complexity" evidence="8">
    <location>
        <begin position="1612"/>
        <end position="1639"/>
    </location>
</feature>
<comment type="subcellular location">
    <subcellularLocation>
        <location evidence="1">Nucleus</location>
    </subcellularLocation>
</comment>
<feature type="compositionally biased region" description="Gly residues" evidence="8">
    <location>
        <begin position="1933"/>
        <end position="1943"/>
    </location>
</feature>
<feature type="domain" description="Mediator complex subunit Med12" evidence="10">
    <location>
        <begin position="117"/>
        <end position="178"/>
    </location>
</feature>
<feature type="transmembrane region" description="Helical" evidence="9">
    <location>
        <begin position="2087"/>
        <end position="2108"/>
    </location>
</feature>